<feature type="non-terminal residue" evidence="1">
    <location>
        <position position="1"/>
    </location>
</feature>
<organism evidence="1 2">
    <name type="scientific">Fusobacterium periodonticum D10</name>
    <dbReference type="NCBI Taxonomy" id="620833"/>
    <lineage>
        <taxon>Bacteria</taxon>
        <taxon>Fusobacteriati</taxon>
        <taxon>Fusobacteriota</taxon>
        <taxon>Fusobacteriia</taxon>
        <taxon>Fusobacteriales</taxon>
        <taxon>Fusobacteriaceae</taxon>
        <taxon>Fusobacterium</taxon>
    </lineage>
</organism>
<accession>K1GZ07</accession>
<dbReference type="Proteomes" id="UP000005809">
    <property type="component" value="Unassembled WGS sequence"/>
</dbReference>
<gene>
    <name evidence="1" type="ORF">FPOG_02609</name>
</gene>
<proteinExistence type="predicted"/>
<evidence type="ECO:0000313" key="2">
    <source>
        <dbReference type="Proteomes" id="UP000005809"/>
    </source>
</evidence>
<evidence type="ECO:0000313" key="1">
    <source>
        <dbReference type="EMBL" id="EKA94692.1"/>
    </source>
</evidence>
<sequence length="199" mass="21345">GEIISNGNLNIIANNYTSEGAVTQAKNTNINVTNDVNISSQKVSGEQKFGKNDGQYNYYGFERNLGSVVKTENLNVTAKNLNISGSVVTTQTADLNVDKLSIESKVDKEDEIKKSSYKDLLKSGSKKEIIHNEENSAGSLYVENKGTIKGDVNLVGSNLVLGDNSIINGKLTTDSNELHSSYSLEEKKKGFSSSIGSGG</sequence>
<dbReference type="AlphaFoldDB" id="K1GZ07"/>
<name>K1GZ07_9FUSO</name>
<feature type="non-terminal residue" evidence="1">
    <location>
        <position position="199"/>
    </location>
</feature>
<dbReference type="HOGENOM" id="CLU_1374805_0_0_0"/>
<protein>
    <submittedName>
        <fullName evidence="1">Uncharacterized protein</fullName>
    </submittedName>
</protein>
<dbReference type="EMBL" id="ACIF01000034">
    <property type="protein sequence ID" value="EKA94692.1"/>
    <property type="molecule type" value="Genomic_DNA"/>
</dbReference>
<reference evidence="1 2" key="1">
    <citation type="submission" date="2012-05" db="EMBL/GenBank/DDBJ databases">
        <title>The Genome Sequence of Fusobacterium periodontium Oral Taxon 201 Strain D10.</title>
        <authorList>
            <consortium name="The Broad Institute Genome Sequencing Platform"/>
            <consortium name="The Broad Institute Genome Sequencing Center for Infectious Disease"/>
            <person name="Earl A."/>
            <person name="Ward D."/>
            <person name="Feldgarden M."/>
            <person name="Gevers D."/>
            <person name="Strauss J."/>
            <person name="Sibley C."/>
            <person name="White A."/>
            <person name="Ambrose C.E."/>
            <person name="Allen-Vercoe E."/>
            <person name="Walker B."/>
            <person name="Young S.K."/>
            <person name="Zeng Q."/>
            <person name="Gargeya S."/>
            <person name="Fitzgerald M."/>
            <person name="Haas B."/>
            <person name="Abouelleil A."/>
            <person name="Alvarado L."/>
            <person name="Arachchi H.M."/>
            <person name="Berlin A.M."/>
            <person name="Chapman S.B."/>
            <person name="Goldberg J."/>
            <person name="Griggs A."/>
            <person name="Gujja S."/>
            <person name="Hansen M."/>
            <person name="Howarth C."/>
            <person name="Imamovic A."/>
            <person name="Larimer J."/>
            <person name="McCowan C."/>
            <person name="Montmayeur A."/>
            <person name="Murphy C."/>
            <person name="Neiman D."/>
            <person name="Pearson M."/>
            <person name="Priest M."/>
            <person name="Roberts A."/>
            <person name="Saif S."/>
            <person name="Shea T."/>
            <person name="Sisk P."/>
            <person name="Sykes S."/>
            <person name="Wortman J."/>
            <person name="Nusbaum C."/>
            <person name="Birren B."/>
        </authorList>
    </citation>
    <scope>NUCLEOTIDE SEQUENCE [LARGE SCALE GENOMIC DNA]</scope>
    <source>
        <strain evidence="1 2">D10</strain>
    </source>
</reference>
<comment type="caution">
    <text evidence="1">The sequence shown here is derived from an EMBL/GenBank/DDBJ whole genome shotgun (WGS) entry which is preliminary data.</text>
</comment>